<dbReference type="RefSeq" id="WP_206575349.1">
    <property type="nucleotide sequence ID" value="NZ_JAFKCV010000015.1"/>
</dbReference>
<keyword evidence="3" id="KW-1185">Reference proteome</keyword>
<dbReference type="Gene3D" id="2.40.160.10">
    <property type="entry name" value="Porin"/>
    <property type="match status" value="1"/>
</dbReference>
<organism evidence="2 3">
    <name type="scientific">Bowmanella dokdonensis</name>
    <dbReference type="NCBI Taxonomy" id="751969"/>
    <lineage>
        <taxon>Bacteria</taxon>
        <taxon>Pseudomonadati</taxon>
        <taxon>Pseudomonadota</taxon>
        <taxon>Gammaproteobacteria</taxon>
        <taxon>Alteromonadales</taxon>
        <taxon>Alteromonadaceae</taxon>
        <taxon>Bowmanella</taxon>
    </lineage>
</organism>
<dbReference type="InterPro" id="IPR045748">
    <property type="entry name" value="DcaP"/>
</dbReference>
<dbReference type="Proteomes" id="UP000664654">
    <property type="component" value="Unassembled WGS sequence"/>
</dbReference>
<dbReference type="SUPFAM" id="SSF56935">
    <property type="entry name" value="Porins"/>
    <property type="match status" value="1"/>
</dbReference>
<proteinExistence type="predicted"/>
<protein>
    <submittedName>
        <fullName evidence="2">Porin</fullName>
    </submittedName>
</protein>
<reference evidence="2" key="1">
    <citation type="submission" date="2021-03" db="EMBL/GenBank/DDBJ databases">
        <title>novel species isolated from a fishpond in China.</title>
        <authorList>
            <person name="Lu H."/>
            <person name="Cai Z."/>
        </authorList>
    </citation>
    <scope>NUCLEOTIDE SEQUENCE</scope>
    <source>
        <strain evidence="2">JCM 30855</strain>
    </source>
</reference>
<feature type="chain" id="PRO_5037828646" evidence="1">
    <location>
        <begin position="25"/>
        <end position="385"/>
    </location>
</feature>
<accession>A0A939DQQ5</accession>
<sequence length="385" mass="41901">MTTLIKKPVALLIGSLFTAFGSQAAGLDDTTFKFGGYIKLDAMASQYSDGSLPSGNIGRDFYIPGLTPVGGNDEGTAFDMHARQTRFNFSSTTALENGKTLTAKLELDFMATPNGDERVSNSYSPRMRIATIEYDGWLFGQTWTTFQDVAVLPETLDFIGATDGTIFVRQAMIRYSHGGFQVALENPETTVTPFGGGGRIVTDDNSVPDLVLRYTHKTDWGHLSGAALIRQLAYDNGVGIDSTETAAAFSLSAKINLGKDDIKLMLNSGSGMGRYLGINTANGAVLNADNELETIDSTGGLIAYRHWWNEQWRSTLSYSVFEADNEVDLTGLGVTKSTSSIRVNAIYSATKALSFGLEYSHAERELENQQDGDMDRLQFSAKYSF</sequence>
<evidence type="ECO:0000313" key="2">
    <source>
        <dbReference type="EMBL" id="MBN7827239.1"/>
    </source>
</evidence>
<name>A0A939DQQ5_9ALTE</name>
<dbReference type="InterPro" id="IPR023614">
    <property type="entry name" value="Porin_dom_sf"/>
</dbReference>
<gene>
    <name evidence="2" type="ORF">J0A66_18550</name>
</gene>
<evidence type="ECO:0000313" key="3">
    <source>
        <dbReference type="Proteomes" id="UP000664654"/>
    </source>
</evidence>
<comment type="caution">
    <text evidence="2">The sequence shown here is derived from an EMBL/GenBank/DDBJ whole genome shotgun (WGS) entry which is preliminary data.</text>
</comment>
<dbReference type="Pfam" id="PF19577">
    <property type="entry name" value="DcaP"/>
    <property type="match status" value="1"/>
</dbReference>
<dbReference type="AlphaFoldDB" id="A0A939DQQ5"/>
<dbReference type="EMBL" id="JAFKCV010000015">
    <property type="protein sequence ID" value="MBN7827239.1"/>
    <property type="molecule type" value="Genomic_DNA"/>
</dbReference>
<feature type="signal peptide" evidence="1">
    <location>
        <begin position="1"/>
        <end position="24"/>
    </location>
</feature>
<evidence type="ECO:0000256" key="1">
    <source>
        <dbReference type="SAM" id="SignalP"/>
    </source>
</evidence>
<keyword evidence="1" id="KW-0732">Signal</keyword>